<keyword evidence="4" id="KW-1185">Reference proteome</keyword>
<dbReference type="EMBL" id="JAHUTI010090766">
    <property type="protein sequence ID" value="MED6261790.1"/>
    <property type="molecule type" value="Genomic_DNA"/>
</dbReference>
<reference evidence="3 4" key="1">
    <citation type="submission" date="2021-07" db="EMBL/GenBank/DDBJ databases">
        <authorList>
            <person name="Palmer J.M."/>
        </authorList>
    </citation>
    <scope>NUCLEOTIDE SEQUENCE [LARGE SCALE GENOMIC DNA]</scope>
    <source>
        <strain evidence="3 4">AT_MEX2019</strain>
        <tissue evidence="3">Muscle</tissue>
    </source>
</reference>
<evidence type="ECO:0000313" key="4">
    <source>
        <dbReference type="Proteomes" id="UP001345963"/>
    </source>
</evidence>
<keyword evidence="2" id="KW-0732">Signal</keyword>
<dbReference type="Proteomes" id="UP001345963">
    <property type="component" value="Unassembled WGS sequence"/>
</dbReference>
<gene>
    <name evidence="3" type="ORF">ATANTOWER_010071</name>
</gene>
<comment type="caution">
    <text evidence="3">The sequence shown here is derived from an EMBL/GenBank/DDBJ whole genome shotgun (WGS) entry which is preliminary data.</text>
</comment>
<name>A0ABU7CJ57_9TELE</name>
<feature type="signal peptide" evidence="2">
    <location>
        <begin position="1"/>
        <end position="21"/>
    </location>
</feature>
<organism evidence="3 4">
    <name type="scientific">Ataeniobius toweri</name>
    <dbReference type="NCBI Taxonomy" id="208326"/>
    <lineage>
        <taxon>Eukaryota</taxon>
        <taxon>Metazoa</taxon>
        <taxon>Chordata</taxon>
        <taxon>Craniata</taxon>
        <taxon>Vertebrata</taxon>
        <taxon>Euteleostomi</taxon>
        <taxon>Actinopterygii</taxon>
        <taxon>Neopterygii</taxon>
        <taxon>Teleostei</taxon>
        <taxon>Neoteleostei</taxon>
        <taxon>Acanthomorphata</taxon>
        <taxon>Ovalentaria</taxon>
        <taxon>Atherinomorphae</taxon>
        <taxon>Cyprinodontiformes</taxon>
        <taxon>Goodeidae</taxon>
        <taxon>Ataeniobius</taxon>
    </lineage>
</organism>
<feature type="compositionally biased region" description="Basic and acidic residues" evidence="1">
    <location>
        <begin position="66"/>
        <end position="77"/>
    </location>
</feature>
<evidence type="ECO:0000256" key="1">
    <source>
        <dbReference type="SAM" id="MobiDB-lite"/>
    </source>
</evidence>
<proteinExistence type="predicted"/>
<protein>
    <submittedName>
        <fullName evidence="3">Uncharacterized protein</fullName>
    </submittedName>
</protein>
<evidence type="ECO:0000313" key="3">
    <source>
        <dbReference type="EMBL" id="MED6261790.1"/>
    </source>
</evidence>
<accession>A0ABU7CJ57</accession>
<feature type="region of interest" description="Disordered" evidence="1">
    <location>
        <begin position="57"/>
        <end position="85"/>
    </location>
</feature>
<evidence type="ECO:0000256" key="2">
    <source>
        <dbReference type="SAM" id="SignalP"/>
    </source>
</evidence>
<feature type="chain" id="PRO_5046120757" evidence="2">
    <location>
        <begin position="22"/>
        <end position="121"/>
    </location>
</feature>
<sequence>MDSRGALHLCLLILAAESLCGLPTDRNITESSPQSRAKERQEHLNLEHLQQENLLQTLHFPSSPSSRDHMSQHHHQDLLPPPVPKVEPEAFILDLRSFPGLANADVGSQNPNIQLEMTWTC</sequence>